<gene>
    <name evidence="3" type="ORF">MUN76_13855</name>
</gene>
<dbReference type="EMBL" id="CP095043">
    <property type="protein sequence ID" value="UOQ60108.1"/>
    <property type="molecule type" value="Genomic_DNA"/>
</dbReference>
<evidence type="ECO:0000259" key="2">
    <source>
        <dbReference type="Pfam" id="PF02517"/>
    </source>
</evidence>
<dbReference type="InterPro" id="IPR003675">
    <property type="entry name" value="Rce1/LyrA-like_dom"/>
</dbReference>
<dbReference type="RefSeq" id="WP_244685467.1">
    <property type="nucleotide sequence ID" value="NZ_CP095043.1"/>
</dbReference>
<feature type="domain" description="CAAX prenyl protease 2/Lysostaphin resistance protein A-like" evidence="2">
    <location>
        <begin position="192"/>
        <end position="288"/>
    </location>
</feature>
<name>A0ABY4FUX5_9MICO</name>
<keyword evidence="3" id="KW-0645">Protease</keyword>
<evidence type="ECO:0000256" key="1">
    <source>
        <dbReference type="SAM" id="Phobius"/>
    </source>
</evidence>
<dbReference type="InterPro" id="IPR042150">
    <property type="entry name" value="MmRce1-like"/>
</dbReference>
<keyword evidence="1" id="KW-1133">Transmembrane helix</keyword>
<organism evidence="3 4">
    <name type="scientific">Leucobacter rhizosphaerae</name>
    <dbReference type="NCBI Taxonomy" id="2932245"/>
    <lineage>
        <taxon>Bacteria</taxon>
        <taxon>Bacillati</taxon>
        <taxon>Actinomycetota</taxon>
        <taxon>Actinomycetes</taxon>
        <taxon>Micrococcales</taxon>
        <taxon>Microbacteriaceae</taxon>
        <taxon>Leucobacter</taxon>
    </lineage>
</organism>
<feature type="transmembrane region" description="Helical" evidence="1">
    <location>
        <begin position="280"/>
        <end position="301"/>
    </location>
</feature>
<keyword evidence="3" id="KW-0378">Hydrolase</keyword>
<feature type="transmembrane region" description="Helical" evidence="1">
    <location>
        <begin position="213"/>
        <end position="233"/>
    </location>
</feature>
<protein>
    <submittedName>
        <fullName evidence="3">CPBP family intramembrane metalloprotease</fullName>
    </submittedName>
</protein>
<dbReference type="PANTHER" id="PTHR35797:SF1">
    <property type="entry name" value="PROTEASE"/>
    <property type="match status" value="1"/>
</dbReference>
<evidence type="ECO:0000313" key="3">
    <source>
        <dbReference type="EMBL" id="UOQ60108.1"/>
    </source>
</evidence>
<dbReference type="Pfam" id="PF02517">
    <property type="entry name" value="Rce1-like"/>
    <property type="match status" value="1"/>
</dbReference>
<feature type="transmembrane region" description="Helical" evidence="1">
    <location>
        <begin position="177"/>
        <end position="201"/>
    </location>
</feature>
<feature type="transmembrane region" description="Helical" evidence="1">
    <location>
        <begin position="44"/>
        <end position="65"/>
    </location>
</feature>
<keyword evidence="3" id="KW-0482">Metalloprotease</keyword>
<dbReference type="Proteomes" id="UP000831775">
    <property type="component" value="Chromosome"/>
</dbReference>
<keyword evidence="1" id="KW-0812">Transmembrane</keyword>
<proteinExistence type="predicted"/>
<keyword evidence="1" id="KW-0472">Membrane</keyword>
<feature type="transmembrane region" description="Helical" evidence="1">
    <location>
        <begin position="307"/>
        <end position="328"/>
    </location>
</feature>
<sequence>MTQGPDVTPTTEQGPEVTAADPAQHLAATQGPAAIPARVPWGAVALFVLLSFGLAWLVALPLWVLGPEHDAFPLLLGLIASAMMFTPTLAVLAVTFLLRVPATGSRLRFLGMWPLRPAKRVVWWTVAAIFAPAILVAASVGVAALFGWTTLDLVHFSGFAESLEGALPATGVALPPIGVLVAAQLAAIPLGAVINSVFAAGEEIGWRGWLVPALRPLGVWPSLLLSGAIWGLWHSPLILLGYNFGLTDWRGVALMTVGCTAWGVLFGWSRLRTGSVWPAVVGHGALNASASLVVIVAAAGAPVDPALVSPLGAAGWIVIAVVTAVLLLTGQFRREPALAPSRRAAPAA</sequence>
<accession>A0ABY4FUX5</accession>
<evidence type="ECO:0000313" key="4">
    <source>
        <dbReference type="Proteomes" id="UP000831775"/>
    </source>
</evidence>
<keyword evidence="4" id="KW-1185">Reference proteome</keyword>
<feature type="transmembrane region" description="Helical" evidence="1">
    <location>
        <begin position="71"/>
        <end position="100"/>
    </location>
</feature>
<reference evidence="3 4" key="1">
    <citation type="submission" date="2022-04" db="EMBL/GenBank/DDBJ databases">
        <title>Leucobacter sp. isolated from rhizosphere of onion.</title>
        <authorList>
            <person name="Won M."/>
            <person name="Lee C.-M."/>
            <person name="Woen H.-Y."/>
            <person name="Kwon S.-W."/>
        </authorList>
    </citation>
    <scope>NUCLEOTIDE SEQUENCE [LARGE SCALE GENOMIC DNA]</scope>
    <source>
        <strain evidence="3 4">H25R-14</strain>
    </source>
</reference>
<feature type="transmembrane region" description="Helical" evidence="1">
    <location>
        <begin position="249"/>
        <end position="268"/>
    </location>
</feature>
<dbReference type="PANTHER" id="PTHR35797">
    <property type="entry name" value="PROTEASE-RELATED"/>
    <property type="match status" value="1"/>
</dbReference>
<dbReference type="GO" id="GO:0008237">
    <property type="term" value="F:metallopeptidase activity"/>
    <property type="evidence" value="ECO:0007669"/>
    <property type="project" value="UniProtKB-KW"/>
</dbReference>
<feature type="transmembrane region" description="Helical" evidence="1">
    <location>
        <begin position="121"/>
        <end position="148"/>
    </location>
</feature>